<comment type="caution">
    <text evidence="8">The sequence shown here is derived from an EMBL/GenBank/DDBJ whole genome shotgun (WGS) entry which is preliminary data.</text>
</comment>
<evidence type="ECO:0000256" key="2">
    <source>
        <dbReference type="ARBA" id="ARBA00022722"/>
    </source>
</evidence>
<reference evidence="8 9" key="1">
    <citation type="submission" date="2019-09" db="EMBL/GenBank/DDBJ databases">
        <title>Arenimonas chukotkensis sp. nov., a bacterium isolated from Chukotka hot spring, Arctic region, Russia.</title>
        <authorList>
            <person name="Zayulina K.S."/>
            <person name="Prokofeva M.I."/>
            <person name="Elcheninov A.G."/>
            <person name="Novikov A."/>
            <person name="Kochetkova T.V."/>
            <person name="Kublanov I.V."/>
        </authorList>
    </citation>
    <scope>NUCLEOTIDE SEQUENCE [LARGE SCALE GENOMIC DNA]</scope>
    <source>
        <strain evidence="8 9">3729k</strain>
    </source>
</reference>
<sequence>MIRSMTAFAARERAATGGTLTCELRAVNHRFHELGLRLPEELRAIEPALRERVAQKVARGKLDLVLRFRPNPGARTELRVNEPLLDQLSRLATWANASFPGLRTDFIELLRYPGVVEEEPLDQAGLQAEALALLDETLAEFVAAREREGAKLAALMRERLDMIERITVQVREWLPDIRVALRARLESRLADLKLPLEPGRLEQEVVLNLQKMDVDEELDRLQTHVAEARRVLGLPEAVGRRLDFLMQEFNREANTLGSKSVDARTSQAAVELKVLIEQLREQVQNLE</sequence>
<dbReference type="PANTHER" id="PTHR30636:SF3">
    <property type="entry name" value="UPF0701 PROTEIN YICC"/>
    <property type="match status" value="1"/>
</dbReference>
<dbReference type="InterPro" id="IPR005229">
    <property type="entry name" value="YicC/YloC-like"/>
</dbReference>
<keyword evidence="4" id="KW-0378">Hydrolase</keyword>
<dbReference type="GO" id="GO:0016787">
    <property type="term" value="F:hydrolase activity"/>
    <property type="evidence" value="ECO:0007669"/>
    <property type="project" value="UniProtKB-KW"/>
</dbReference>
<proteinExistence type="inferred from homology"/>
<evidence type="ECO:0000256" key="5">
    <source>
        <dbReference type="ARBA" id="ARBA00035648"/>
    </source>
</evidence>
<evidence type="ECO:0000259" key="7">
    <source>
        <dbReference type="Pfam" id="PF08340"/>
    </source>
</evidence>
<reference evidence="8 9" key="2">
    <citation type="submission" date="2019-09" db="EMBL/GenBank/DDBJ databases">
        <authorList>
            <person name="Mazur A."/>
        </authorList>
    </citation>
    <scope>NUCLEOTIDE SEQUENCE [LARGE SCALE GENOMIC DNA]</scope>
    <source>
        <strain evidence="8 9">3729k</strain>
    </source>
</reference>
<dbReference type="Pfam" id="PF08340">
    <property type="entry name" value="YicC-like_C"/>
    <property type="match status" value="1"/>
</dbReference>
<gene>
    <name evidence="8" type="ORF">F0415_05245</name>
</gene>
<dbReference type="Proteomes" id="UP000322165">
    <property type="component" value="Unassembled WGS sequence"/>
</dbReference>
<dbReference type="InterPro" id="IPR013527">
    <property type="entry name" value="YicC-like_N"/>
</dbReference>
<evidence type="ECO:0000256" key="3">
    <source>
        <dbReference type="ARBA" id="ARBA00022759"/>
    </source>
</evidence>
<dbReference type="InterPro" id="IPR013551">
    <property type="entry name" value="YicC-like_C"/>
</dbReference>
<evidence type="ECO:0000256" key="1">
    <source>
        <dbReference type="ARBA" id="ARBA00001968"/>
    </source>
</evidence>
<comment type="similarity">
    <text evidence="5">Belongs to the YicC/YloC family.</text>
</comment>
<dbReference type="GO" id="GO:0004521">
    <property type="term" value="F:RNA endonuclease activity"/>
    <property type="evidence" value="ECO:0007669"/>
    <property type="project" value="InterPro"/>
</dbReference>
<dbReference type="EMBL" id="VUOD01000003">
    <property type="protein sequence ID" value="KAA2285324.1"/>
    <property type="molecule type" value="Genomic_DNA"/>
</dbReference>
<evidence type="ECO:0000313" key="8">
    <source>
        <dbReference type="EMBL" id="KAA2285324.1"/>
    </source>
</evidence>
<feature type="domain" description="Endoribonuclease YicC-like N-terminal" evidence="6">
    <location>
        <begin position="2"/>
        <end position="153"/>
    </location>
</feature>
<evidence type="ECO:0000259" key="6">
    <source>
        <dbReference type="Pfam" id="PF03755"/>
    </source>
</evidence>
<name>A0A5B2ZDM0_9GAMM</name>
<evidence type="ECO:0000256" key="4">
    <source>
        <dbReference type="ARBA" id="ARBA00022801"/>
    </source>
</evidence>
<protein>
    <submittedName>
        <fullName evidence="8">YicC family protein</fullName>
    </submittedName>
</protein>
<dbReference type="Pfam" id="PF03755">
    <property type="entry name" value="YicC-like_N"/>
    <property type="match status" value="1"/>
</dbReference>
<comment type="cofactor">
    <cofactor evidence="1">
        <name>a divalent metal cation</name>
        <dbReference type="ChEBI" id="CHEBI:60240"/>
    </cofactor>
</comment>
<dbReference type="AlphaFoldDB" id="A0A5B2ZDM0"/>
<dbReference type="RefSeq" id="WP_149860149.1">
    <property type="nucleotide sequence ID" value="NZ_VUOD01000003.1"/>
</dbReference>
<accession>A0A5B2ZDM0</accession>
<dbReference type="NCBIfam" id="TIGR00255">
    <property type="entry name" value="YicC/YloC family endoribonuclease"/>
    <property type="match status" value="1"/>
</dbReference>
<keyword evidence="3" id="KW-0255">Endonuclease</keyword>
<organism evidence="8 9">
    <name type="scientific">Arenimonas fontis</name>
    <dbReference type="NCBI Taxonomy" id="2608255"/>
    <lineage>
        <taxon>Bacteria</taxon>
        <taxon>Pseudomonadati</taxon>
        <taxon>Pseudomonadota</taxon>
        <taxon>Gammaproteobacteria</taxon>
        <taxon>Lysobacterales</taxon>
        <taxon>Lysobacteraceae</taxon>
        <taxon>Arenimonas</taxon>
    </lineage>
</organism>
<feature type="domain" description="Endoribonuclease YicC-like C-terminal" evidence="7">
    <location>
        <begin position="172"/>
        <end position="287"/>
    </location>
</feature>
<dbReference type="PANTHER" id="PTHR30636">
    <property type="entry name" value="UPF0701 PROTEIN YICC"/>
    <property type="match status" value="1"/>
</dbReference>
<keyword evidence="2" id="KW-0540">Nuclease</keyword>
<keyword evidence="9" id="KW-1185">Reference proteome</keyword>
<evidence type="ECO:0000313" key="9">
    <source>
        <dbReference type="Proteomes" id="UP000322165"/>
    </source>
</evidence>